<dbReference type="SUPFAM" id="SSF52799">
    <property type="entry name" value="(Phosphotyrosine protein) phosphatases II"/>
    <property type="match status" value="1"/>
</dbReference>
<dbReference type="InterPro" id="IPR029021">
    <property type="entry name" value="Prot-tyrosine_phosphatase-like"/>
</dbReference>
<dbReference type="InterPro" id="IPR026893">
    <property type="entry name" value="Tyr/Ser_Pase_IphP-type"/>
</dbReference>
<dbReference type="PANTHER" id="PTHR31126">
    <property type="entry name" value="TYROSINE-PROTEIN PHOSPHATASE"/>
    <property type="match status" value="1"/>
</dbReference>
<dbReference type="InterPro" id="IPR016130">
    <property type="entry name" value="Tyr_Pase_AS"/>
</dbReference>
<accession>A0A8H6MIH6</accession>
<protein>
    <submittedName>
        <fullName evidence="1">Tyrosine phosphatase</fullName>
    </submittedName>
</protein>
<keyword evidence="2" id="KW-1185">Reference proteome</keyword>
<dbReference type="Pfam" id="PF13350">
    <property type="entry name" value="Y_phosphatase3"/>
    <property type="match status" value="1"/>
</dbReference>
<dbReference type="EMBL" id="WIGN01000545">
    <property type="protein sequence ID" value="KAF6789041.1"/>
    <property type="molecule type" value="Genomic_DNA"/>
</dbReference>
<dbReference type="Proteomes" id="UP000652219">
    <property type="component" value="Unassembled WGS sequence"/>
</dbReference>
<dbReference type="PANTHER" id="PTHR31126:SF73">
    <property type="entry name" value="TYROSINE SPECIFIC PROTEIN PHOSPHATASES DOMAIN-CONTAINING PROTEIN"/>
    <property type="match status" value="1"/>
</dbReference>
<dbReference type="AlphaFoldDB" id="A0A8H6MIH6"/>
<comment type="caution">
    <text evidence="1">The sequence shown here is derived from an EMBL/GenBank/DDBJ whole genome shotgun (WGS) entry which is preliminary data.</text>
</comment>
<evidence type="ECO:0000313" key="1">
    <source>
        <dbReference type="EMBL" id="KAF6789041.1"/>
    </source>
</evidence>
<dbReference type="PROSITE" id="PS00383">
    <property type="entry name" value="TYR_PHOSPHATASE_1"/>
    <property type="match status" value="1"/>
</dbReference>
<sequence length="281" mass="31256">MASKSDLSPSQLLELAETDVCSAIPQAVFTSIISQPPFLIVPGTFNVRDVGQIPGSPIRAGYIFRSGSLEGLRQDGFAQLTEKLGIKRVFDLRTGHEREKHPEPSFPGAEFTWVPNSYVNAIDMADFVRNGGADGYCKMYMDMMEFYVPTIRAVLEHVRDRPREPFLFHCALGRDRTGIVAGLLESIAGADDETVLLDYLLTRIGSEPVRERLLERAIRDNSCPEGLDDPAFNNLCSLRAITWKLFVKQIGHKCGGFREYVVDVLGFSEQELGQIIGNLRG</sequence>
<proteinExistence type="predicted"/>
<dbReference type="GO" id="GO:0004721">
    <property type="term" value="F:phosphoprotein phosphatase activity"/>
    <property type="evidence" value="ECO:0007669"/>
    <property type="project" value="InterPro"/>
</dbReference>
<gene>
    <name evidence="1" type="ORF">CSOJ01_14883</name>
</gene>
<evidence type="ECO:0000313" key="2">
    <source>
        <dbReference type="Proteomes" id="UP000652219"/>
    </source>
</evidence>
<organism evidence="1 2">
    <name type="scientific">Colletotrichum sojae</name>
    <dbReference type="NCBI Taxonomy" id="2175907"/>
    <lineage>
        <taxon>Eukaryota</taxon>
        <taxon>Fungi</taxon>
        <taxon>Dikarya</taxon>
        <taxon>Ascomycota</taxon>
        <taxon>Pezizomycotina</taxon>
        <taxon>Sordariomycetes</taxon>
        <taxon>Hypocreomycetidae</taxon>
        <taxon>Glomerellales</taxon>
        <taxon>Glomerellaceae</taxon>
        <taxon>Colletotrichum</taxon>
        <taxon>Colletotrichum orchidearum species complex</taxon>
    </lineage>
</organism>
<name>A0A8H6MIH6_9PEZI</name>
<dbReference type="Gene3D" id="3.90.190.10">
    <property type="entry name" value="Protein tyrosine phosphatase superfamily"/>
    <property type="match status" value="1"/>
</dbReference>
<reference evidence="1 2" key="1">
    <citation type="journal article" date="2020" name="Phytopathology">
        <title>Genome Sequence Resources of Colletotrichum truncatum, C. plurivorum, C. musicola, and C. sojae: Four Species Pathogenic to Soybean (Glycine max).</title>
        <authorList>
            <person name="Rogerio F."/>
            <person name="Boufleur T.R."/>
            <person name="Ciampi-Guillardi M."/>
            <person name="Sukno S.A."/>
            <person name="Thon M.R."/>
            <person name="Massola Junior N.S."/>
            <person name="Baroncelli R."/>
        </authorList>
    </citation>
    <scope>NUCLEOTIDE SEQUENCE [LARGE SCALE GENOMIC DNA]</scope>
    <source>
        <strain evidence="1 2">LFN0009</strain>
    </source>
</reference>